<organism evidence="1 2">
    <name type="scientific">Venturia effusa</name>
    <dbReference type="NCBI Taxonomy" id="50376"/>
    <lineage>
        <taxon>Eukaryota</taxon>
        <taxon>Fungi</taxon>
        <taxon>Dikarya</taxon>
        <taxon>Ascomycota</taxon>
        <taxon>Pezizomycotina</taxon>
        <taxon>Dothideomycetes</taxon>
        <taxon>Pleosporomycetidae</taxon>
        <taxon>Venturiales</taxon>
        <taxon>Venturiaceae</taxon>
        <taxon>Venturia</taxon>
    </lineage>
</organism>
<evidence type="ECO:0000313" key="2">
    <source>
        <dbReference type="Proteomes" id="UP000316270"/>
    </source>
</evidence>
<gene>
    <name evidence="1" type="ORF">FKW77_003353</name>
</gene>
<keyword evidence="2" id="KW-1185">Reference proteome</keyword>
<proteinExistence type="predicted"/>
<reference evidence="1 2" key="1">
    <citation type="submission" date="2019-07" db="EMBL/GenBank/DDBJ databases">
        <title>Finished genome of Venturia effusa.</title>
        <authorList>
            <person name="Young C.A."/>
            <person name="Cox M.P."/>
            <person name="Ganley A.R.D."/>
            <person name="David W.J."/>
        </authorList>
    </citation>
    <scope>NUCLEOTIDE SEQUENCE [LARGE SCALE GENOMIC DNA]</scope>
    <source>
        <strain evidence="2">albino</strain>
    </source>
</reference>
<name>A0A517LL55_9PEZI</name>
<dbReference type="EMBL" id="CP042199">
    <property type="protein sequence ID" value="QDS76371.1"/>
    <property type="molecule type" value="Genomic_DNA"/>
</dbReference>
<accession>A0A517LL55</accession>
<sequence>MLMPDIWRVISDEVGQVEFPFQKPETIMENVQRRTGAYLYYFPHRAKTFNMHSFGSLFWGMYRPHVSKVPILDTERHLSEFGLCFGTAPLRHLFEGYNDSQI</sequence>
<evidence type="ECO:0000313" key="1">
    <source>
        <dbReference type="EMBL" id="QDS76371.1"/>
    </source>
</evidence>
<dbReference type="Proteomes" id="UP000316270">
    <property type="component" value="Chromosome 15"/>
</dbReference>
<protein>
    <submittedName>
        <fullName evidence="1">Uncharacterized protein</fullName>
    </submittedName>
</protein>
<dbReference type="AlphaFoldDB" id="A0A517LL55"/>